<feature type="active site" evidence="10 11">
    <location>
        <position position="198"/>
    </location>
</feature>
<comment type="catalytic activity">
    <reaction evidence="8 10">
        <text>5-[(5-phospho-1-deoxy-D-ribulos-1-ylimino)methylamino]-1-(5-phospho-beta-D-ribosyl)imidazole-4-carboxamide + L-glutamine = D-erythro-1-(imidazol-4-yl)glycerol 3-phosphate + 5-amino-1-(5-phospho-beta-D-ribosyl)imidazole-4-carboxamide + L-glutamate + H(+)</text>
        <dbReference type="Rhea" id="RHEA:24793"/>
        <dbReference type="ChEBI" id="CHEBI:15378"/>
        <dbReference type="ChEBI" id="CHEBI:29985"/>
        <dbReference type="ChEBI" id="CHEBI:58278"/>
        <dbReference type="ChEBI" id="CHEBI:58359"/>
        <dbReference type="ChEBI" id="CHEBI:58475"/>
        <dbReference type="ChEBI" id="CHEBI:58525"/>
        <dbReference type="EC" id="4.3.2.10"/>
    </reaction>
</comment>
<accession>A0A6N6VCR9</accession>
<sequence length="216" mass="23164">MLVTIIDYGSGNLRSAAKAFERAALEAGTDARILVTGDPDDVRGADRVVLPGVGAFGDCRAGLDAIPGMIETLEDVVRRDGRPFLGICVGMQLMATRGLEHGIHKGFGWIEGDVTLMKPLDPELKIPHMGWNTITALRPHALLDGIPTGDKGLHAYFVHSYSLVAAHEEDVVARADYGGPVTAMVAKENMAGTQFHPEKSQALGLALIGNFLKWRP</sequence>
<evidence type="ECO:0000256" key="11">
    <source>
        <dbReference type="PIRSR" id="PIRSR000495-1"/>
    </source>
</evidence>
<comment type="caution">
    <text evidence="13">The sequence shown here is derived from an EMBL/GenBank/DDBJ whole genome shotgun (WGS) entry which is preliminary data.</text>
</comment>
<keyword evidence="7 10" id="KW-0456">Lyase</keyword>
<dbReference type="GO" id="GO:0005737">
    <property type="term" value="C:cytoplasm"/>
    <property type="evidence" value="ECO:0007669"/>
    <property type="project" value="UniProtKB-SubCell"/>
</dbReference>
<keyword evidence="3 10" id="KW-0028">Amino-acid biosynthesis</keyword>
<dbReference type="PANTHER" id="PTHR42701:SF1">
    <property type="entry name" value="IMIDAZOLE GLYCEROL PHOSPHATE SYNTHASE SUBUNIT HISH"/>
    <property type="match status" value="1"/>
</dbReference>
<keyword evidence="5 10" id="KW-0315">Glutamine amidotransferase</keyword>
<dbReference type="InterPro" id="IPR010139">
    <property type="entry name" value="Imidazole-glycPsynth_HisH"/>
</dbReference>
<dbReference type="Proteomes" id="UP000468901">
    <property type="component" value="Unassembled WGS sequence"/>
</dbReference>
<evidence type="ECO:0000259" key="12">
    <source>
        <dbReference type="Pfam" id="PF00117"/>
    </source>
</evidence>
<feature type="active site" description="Nucleophile" evidence="10 11">
    <location>
        <position position="88"/>
    </location>
</feature>
<dbReference type="HAMAP" id="MF_00278">
    <property type="entry name" value="HisH"/>
    <property type="match status" value="1"/>
</dbReference>
<dbReference type="EC" id="3.5.1.2" evidence="10"/>
<evidence type="ECO:0000313" key="14">
    <source>
        <dbReference type="Proteomes" id="UP000468901"/>
    </source>
</evidence>
<evidence type="ECO:0000313" key="13">
    <source>
        <dbReference type="EMBL" id="KAB7738476.1"/>
    </source>
</evidence>
<keyword evidence="4 10" id="KW-0378">Hydrolase</keyword>
<dbReference type="CDD" id="cd01748">
    <property type="entry name" value="GATase1_IGP_Synthase"/>
    <property type="match status" value="1"/>
</dbReference>
<dbReference type="GO" id="GO:0004359">
    <property type="term" value="F:glutaminase activity"/>
    <property type="evidence" value="ECO:0007669"/>
    <property type="project" value="UniProtKB-EC"/>
</dbReference>
<dbReference type="GO" id="GO:0016829">
    <property type="term" value="F:lyase activity"/>
    <property type="evidence" value="ECO:0007669"/>
    <property type="project" value="UniProtKB-KW"/>
</dbReference>
<comment type="function">
    <text evidence="10">IGPS catalyzes the conversion of PRFAR and glutamine to IGP, AICAR and glutamate. The HisH subunit catalyzes the hydrolysis of glutamine to glutamate and ammonia as part of the synthesis of IGP and AICAR. The resulting ammonia molecule is channeled to the active site of HisF.</text>
</comment>
<dbReference type="UniPathway" id="UPA00031">
    <property type="reaction ID" value="UER00010"/>
</dbReference>
<feature type="domain" description="Glutamine amidotransferase" evidence="12">
    <location>
        <begin position="43"/>
        <end position="202"/>
    </location>
</feature>
<dbReference type="PIRSF" id="PIRSF000495">
    <property type="entry name" value="Amidotransf_hisH"/>
    <property type="match status" value="1"/>
</dbReference>
<dbReference type="InterPro" id="IPR017926">
    <property type="entry name" value="GATASE"/>
</dbReference>
<comment type="pathway">
    <text evidence="1 10">Amino-acid biosynthesis; L-histidine biosynthesis; L-histidine from 5-phospho-alpha-D-ribose 1-diphosphate: step 5/9.</text>
</comment>
<keyword evidence="14" id="KW-1185">Reference proteome</keyword>
<dbReference type="PANTHER" id="PTHR42701">
    <property type="entry name" value="IMIDAZOLE GLYCEROL PHOSPHATE SYNTHASE SUBUNIT HISH"/>
    <property type="match status" value="1"/>
</dbReference>
<reference evidence="13 14" key="1">
    <citation type="submission" date="2019-09" db="EMBL/GenBank/DDBJ databases">
        <title>Parvibaculum sedimenti sp. nov., isolated from sediment.</title>
        <authorList>
            <person name="Wang Y."/>
        </authorList>
    </citation>
    <scope>NUCLEOTIDE SEQUENCE [LARGE SCALE GENOMIC DNA]</scope>
    <source>
        <strain evidence="13 14">HXT-9</strain>
    </source>
</reference>
<dbReference type="InterPro" id="IPR029062">
    <property type="entry name" value="Class_I_gatase-like"/>
</dbReference>
<keyword evidence="6 10" id="KW-0368">Histidine biosynthesis</keyword>
<dbReference type="GO" id="GO:0000107">
    <property type="term" value="F:imidazoleglycerol-phosphate synthase activity"/>
    <property type="evidence" value="ECO:0007669"/>
    <property type="project" value="UniProtKB-UniRule"/>
</dbReference>
<evidence type="ECO:0000256" key="9">
    <source>
        <dbReference type="ARBA" id="ARBA00049534"/>
    </source>
</evidence>
<evidence type="ECO:0000256" key="2">
    <source>
        <dbReference type="ARBA" id="ARBA00011152"/>
    </source>
</evidence>
<name>A0A6N6VCR9_9HYPH</name>
<dbReference type="AlphaFoldDB" id="A0A6N6VCR9"/>
<evidence type="ECO:0000256" key="4">
    <source>
        <dbReference type="ARBA" id="ARBA00022801"/>
    </source>
</evidence>
<protein>
    <recommendedName>
        <fullName evidence="10">Imidazole glycerol phosphate synthase subunit HisH</fullName>
        <ecNumber evidence="10">4.3.2.10</ecNumber>
    </recommendedName>
    <alternativeName>
        <fullName evidence="10">IGP synthase glutaminase subunit</fullName>
        <ecNumber evidence="10">3.5.1.2</ecNumber>
    </alternativeName>
    <alternativeName>
        <fullName evidence="10">IGP synthase subunit HisH</fullName>
    </alternativeName>
    <alternativeName>
        <fullName evidence="10">ImGP synthase subunit HisH</fullName>
        <shortName evidence="10">IGPS subunit HisH</shortName>
    </alternativeName>
</protein>
<dbReference type="Pfam" id="PF00117">
    <property type="entry name" value="GATase"/>
    <property type="match status" value="1"/>
</dbReference>
<comment type="catalytic activity">
    <reaction evidence="9 10">
        <text>L-glutamine + H2O = L-glutamate + NH4(+)</text>
        <dbReference type="Rhea" id="RHEA:15889"/>
        <dbReference type="ChEBI" id="CHEBI:15377"/>
        <dbReference type="ChEBI" id="CHEBI:28938"/>
        <dbReference type="ChEBI" id="CHEBI:29985"/>
        <dbReference type="ChEBI" id="CHEBI:58359"/>
        <dbReference type="EC" id="3.5.1.2"/>
    </reaction>
</comment>
<feature type="active site" evidence="10 11">
    <location>
        <position position="196"/>
    </location>
</feature>
<evidence type="ECO:0000256" key="1">
    <source>
        <dbReference type="ARBA" id="ARBA00005091"/>
    </source>
</evidence>
<dbReference type="EMBL" id="WESC01000021">
    <property type="protein sequence ID" value="KAB7738476.1"/>
    <property type="molecule type" value="Genomic_DNA"/>
</dbReference>
<organism evidence="13 14">
    <name type="scientific">Parvibaculum sedimenti</name>
    <dbReference type="NCBI Taxonomy" id="2608632"/>
    <lineage>
        <taxon>Bacteria</taxon>
        <taxon>Pseudomonadati</taxon>
        <taxon>Pseudomonadota</taxon>
        <taxon>Alphaproteobacteria</taxon>
        <taxon>Hyphomicrobiales</taxon>
        <taxon>Parvibaculaceae</taxon>
        <taxon>Parvibaculum</taxon>
    </lineage>
</organism>
<dbReference type="PROSITE" id="PS51273">
    <property type="entry name" value="GATASE_TYPE_1"/>
    <property type="match status" value="1"/>
</dbReference>
<evidence type="ECO:0000256" key="10">
    <source>
        <dbReference type="HAMAP-Rule" id="MF_00278"/>
    </source>
</evidence>
<gene>
    <name evidence="10 13" type="primary">hisH</name>
    <name evidence="13" type="ORF">F2P47_16875</name>
</gene>
<dbReference type="RefSeq" id="WP_152217561.1">
    <property type="nucleotide sequence ID" value="NZ_WESC01000021.1"/>
</dbReference>
<dbReference type="EC" id="4.3.2.10" evidence="10"/>
<comment type="subcellular location">
    <subcellularLocation>
        <location evidence="10">Cytoplasm</location>
    </subcellularLocation>
</comment>
<dbReference type="Gene3D" id="3.40.50.880">
    <property type="match status" value="1"/>
</dbReference>
<comment type="subunit">
    <text evidence="2 10">Heterodimer of HisH and HisF.</text>
</comment>
<evidence type="ECO:0000256" key="5">
    <source>
        <dbReference type="ARBA" id="ARBA00022962"/>
    </source>
</evidence>
<dbReference type="NCBIfam" id="TIGR01855">
    <property type="entry name" value="IMP_synth_hisH"/>
    <property type="match status" value="1"/>
</dbReference>
<proteinExistence type="inferred from homology"/>
<dbReference type="SUPFAM" id="SSF52317">
    <property type="entry name" value="Class I glutamine amidotransferase-like"/>
    <property type="match status" value="1"/>
</dbReference>
<evidence type="ECO:0000256" key="7">
    <source>
        <dbReference type="ARBA" id="ARBA00023239"/>
    </source>
</evidence>
<evidence type="ECO:0000256" key="3">
    <source>
        <dbReference type="ARBA" id="ARBA00022605"/>
    </source>
</evidence>
<evidence type="ECO:0000256" key="8">
    <source>
        <dbReference type="ARBA" id="ARBA00047838"/>
    </source>
</evidence>
<evidence type="ECO:0000256" key="6">
    <source>
        <dbReference type="ARBA" id="ARBA00023102"/>
    </source>
</evidence>
<dbReference type="GO" id="GO:0000105">
    <property type="term" value="P:L-histidine biosynthetic process"/>
    <property type="evidence" value="ECO:0007669"/>
    <property type="project" value="UniProtKB-UniRule"/>
</dbReference>
<keyword evidence="10" id="KW-0963">Cytoplasm</keyword>